<dbReference type="PANTHER" id="PTHR43133:SF60">
    <property type="entry name" value="RNA POLYMERASE SIGMA FACTOR SIGV"/>
    <property type="match status" value="1"/>
</dbReference>
<dbReference type="InterPro" id="IPR013249">
    <property type="entry name" value="RNA_pol_sigma70_r4_t2"/>
</dbReference>
<dbReference type="Proteomes" id="UP000253970">
    <property type="component" value="Unassembled WGS sequence"/>
</dbReference>
<dbReference type="EMBL" id="PPTU01000002">
    <property type="protein sequence ID" value="RDB72955.1"/>
    <property type="molecule type" value="Genomic_DNA"/>
</dbReference>
<dbReference type="GO" id="GO:0003677">
    <property type="term" value="F:DNA binding"/>
    <property type="evidence" value="ECO:0007669"/>
    <property type="project" value="InterPro"/>
</dbReference>
<dbReference type="Pfam" id="PF08281">
    <property type="entry name" value="Sigma70_r4_2"/>
    <property type="match status" value="1"/>
</dbReference>
<gene>
    <name evidence="7" type="ORF">C1875_02845</name>
</gene>
<sequence>MRKRQPDTEAQRLVQVYADLILRLGYTYLKSTHDAEDVCQNVLIKLLQTDRAFESAEHERAWIVRATANACKDVLRSARRRTSVALDAVAEAAAPEVPDSAVLEAVMELSQPFREALYLHYYEGYTAREIADMTGGTEDAVAARLSRGRKKLRALLEGADDDR</sequence>
<dbReference type="NCBIfam" id="TIGR02937">
    <property type="entry name" value="sigma70-ECF"/>
    <property type="match status" value="1"/>
</dbReference>
<keyword evidence="3" id="KW-0731">Sigma factor</keyword>
<dbReference type="GO" id="GO:0006352">
    <property type="term" value="P:DNA-templated transcription initiation"/>
    <property type="evidence" value="ECO:0007669"/>
    <property type="project" value="InterPro"/>
</dbReference>
<dbReference type="InterPro" id="IPR039425">
    <property type="entry name" value="RNA_pol_sigma-70-like"/>
</dbReference>
<evidence type="ECO:0000256" key="1">
    <source>
        <dbReference type="ARBA" id="ARBA00010641"/>
    </source>
</evidence>
<dbReference type="Gene3D" id="1.10.1740.10">
    <property type="match status" value="1"/>
</dbReference>
<evidence type="ECO:0000313" key="8">
    <source>
        <dbReference type="Proteomes" id="UP000253970"/>
    </source>
</evidence>
<dbReference type="InterPro" id="IPR013324">
    <property type="entry name" value="RNA_pol_sigma_r3/r4-like"/>
</dbReference>
<dbReference type="InterPro" id="IPR036388">
    <property type="entry name" value="WH-like_DNA-bd_sf"/>
</dbReference>
<feature type="domain" description="RNA polymerase sigma factor 70 region 4 type 2" evidence="6">
    <location>
        <begin position="101"/>
        <end position="152"/>
    </location>
</feature>
<feature type="domain" description="RNA polymerase sigma-70 region 2" evidence="5">
    <location>
        <begin position="13"/>
        <end position="81"/>
    </location>
</feature>
<evidence type="ECO:0000259" key="6">
    <source>
        <dbReference type="Pfam" id="PF08281"/>
    </source>
</evidence>
<evidence type="ECO:0000256" key="4">
    <source>
        <dbReference type="ARBA" id="ARBA00023163"/>
    </source>
</evidence>
<dbReference type="AlphaFoldDB" id="A0A369MP12"/>
<dbReference type="InterPro" id="IPR013325">
    <property type="entry name" value="RNA_pol_sigma_r2"/>
</dbReference>
<dbReference type="SUPFAM" id="SSF88659">
    <property type="entry name" value="Sigma3 and sigma4 domains of RNA polymerase sigma factors"/>
    <property type="match status" value="1"/>
</dbReference>
<dbReference type="RefSeq" id="WP_114532813.1">
    <property type="nucleotide sequence ID" value="NZ_JAQDVM010000003.1"/>
</dbReference>
<comment type="similarity">
    <text evidence="1">Belongs to the sigma-70 factor family. ECF subfamily.</text>
</comment>
<comment type="caution">
    <text evidence="7">The sequence shown here is derived from an EMBL/GenBank/DDBJ whole genome shotgun (WGS) entry which is preliminary data.</text>
</comment>
<reference evidence="7 8" key="1">
    <citation type="journal article" date="2018" name="Elife">
        <title>Discovery and characterization of a prevalent human gut bacterial enzyme sufficient for the inactivation of a family of plant toxins.</title>
        <authorList>
            <person name="Koppel N."/>
            <person name="Bisanz J.E."/>
            <person name="Pandelia M.E."/>
            <person name="Turnbaugh P.J."/>
            <person name="Balskus E.P."/>
        </authorList>
    </citation>
    <scope>NUCLEOTIDE SEQUENCE [LARGE SCALE GENOMIC DNA]</scope>
    <source>
        <strain evidence="7 8">W1 BHI 6</strain>
    </source>
</reference>
<proteinExistence type="inferred from homology"/>
<organism evidence="7 8">
    <name type="scientific">Eggerthella lenta</name>
    <name type="common">Eubacterium lentum</name>
    <dbReference type="NCBI Taxonomy" id="84112"/>
    <lineage>
        <taxon>Bacteria</taxon>
        <taxon>Bacillati</taxon>
        <taxon>Actinomycetota</taxon>
        <taxon>Coriobacteriia</taxon>
        <taxon>Eggerthellales</taxon>
        <taxon>Eggerthellaceae</taxon>
        <taxon>Eggerthella</taxon>
    </lineage>
</organism>
<dbReference type="CDD" id="cd06171">
    <property type="entry name" value="Sigma70_r4"/>
    <property type="match status" value="1"/>
</dbReference>
<name>A0A369MP12_EGGLN</name>
<evidence type="ECO:0000313" key="7">
    <source>
        <dbReference type="EMBL" id="RDB72955.1"/>
    </source>
</evidence>
<accession>A0A369MP12</accession>
<dbReference type="InterPro" id="IPR007627">
    <property type="entry name" value="RNA_pol_sigma70_r2"/>
</dbReference>
<dbReference type="InterPro" id="IPR014284">
    <property type="entry name" value="RNA_pol_sigma-70_dom"/>
</dbReference>
<evidence type="ECO:0000256" key="2">
    <source>
        <dbReference type="ARBA" id="ARBA00023015"/>
    </source>
</evidence>
<evidence type="ECO:0000259" key="5">
    <source>
        <dbReference type="Pfam" id="PF04542"/>
    </source>
</evidence>
<dbReference type="Pfam" id="PF04542">
    <property type="entry name" value="Sigma70_r2"/>
    <property type="match status" value="1"/>
</dbReference>
<protein>
    <submittedName>
        <fullName evidence="7">RNA polymerase subunit sigma-24</fullName>
    </submittedName>
</protein>
<evidence type="ECO:0000256" key="3">
    <source>
        <dbReference type="ARBA" id="ARBA00023082"/>
    </source>
</evidence>
<dbReference type="PANTHER" id="PTHR43133">
    <property type="entry name" value="RNA POLYMERASE ECF-TYPE SIGMA FACTO"/>
    <property type="match status" value="1"/>
</dbReference>
<dbReference type="Gene3D" id="1.10.10.10">
    <property type="entry name" value="Winged helix-like DNA-binding domain superfamily/Winged helix DNA-binding domain"/>
    <property type="match status" value="1"/>
</dbReference>
<dbReference type="GO" id="GO:0016987">
    <property type="term" value="F:sigma factor activity"/>
    <property type="evidence" value="ECO:0007669"/>
    <property type="project" value="UniProtKB-KW"/>
</dbReference>
<keyword evidence="2" id="KW-0805">Transcription regulation</keyword>
<keyword evidence="4" id="KW-0804">Transcription</keyword>
<dbReference type="SUPFAM" id="SSF88946">
    <property type="entry name" value="Sigma2 domain of RNA polymerase sigma factors"/>
    <property type="match status" value="1"/>
</dbReference>